<name>A0A1B0A141_GLOPL</name>
<keyword evidence="2" id="KW-1185">Reference proteome</keyword>
<sequence>MMDSNNNNVNPFARNMKWSSLSLSPVKMLLAIMRSLLLLLMMAAALVVVDAAVAAAAAAAAAAAVGDGDGAAAVPLSDDDDHKLLWGETEGENRERNEVSLLSATLEIA</sequence>
<reference evidence="1" key="2">
    <citation type="submission" date="2020-05" db="UniProtKB">
        <authorList>
            <consortium name="EnsemblMetazoa"/>
        </authorList>
    </citation>
    <scope>IDENTIFICATION</scope>
    <source>
        <strain evidence="1">IAEA</strain>
    </source>
</reference>
<dbReference type="AlphaFoldDB" id="A0A1B0A141"/>
<evidence type="ECO:0000313" key="2">
    <source>
        <dbReference type="Proteomes" id="UP000092445"/>
    </source>
</evidence>
<accession>A0A1B0A141</accession>
<reference evidence="2" key="1">
    <citation type="submission" date="2014-03" db="EMBL/GenBank/DDBJ databases">
        <authorList>
            <person name="Aksoy S."/>
            <person name="Warren W."/>
            <person name="Wilson R.K."/>
        </authorList>
    </citation>
    <scope>NUCLEOTIDE SEQUENCE [LARGE SCALE GENOMIC DNA]</scope>
    <source>
        <strain evidence="2">IAEA</strain>
    </source>
</reference>
<dbReference type="VEuPathDB" id="VectorBase:GPAI031275"/>
<proteinExistence type="predicted"/>
<evidence type="ECO:0000313" key="1">
    <source>
        <dbReference type="EnsemblMetazoa" id="GPAI031275-PA"/>
    </source>
</evidence>
<organism evidence="1 2">
    <name type="scientific">Glossina pallidipes</name>
    <name type="common">Tsetse fly</name>
    <dbReference type="NCBI Taxonomy" id="7398"/>
    <lineage>
        <taxon>Eukaryota</taxon>
        <taxon>Metazoa</taxon>
        <taxon>Ecdysozoa</taxon>
        <taxon>Arthropoda</taxon>
        <taxon>Hexapoda</taxon>
        <taxon>Insecta</taxon>
        <taxon>Pterygota</taxon>
        <taxon>Neoptera</taxon>
        <taxon>Endopterygota</taxon>
        <taxon>Diptera</taxon>
        <taxon>Brachycera</taxon>
        <taxon>Muscomorpha</taxon>
        <taxon>Hippoboscoidea</taxon>
        <taxon>Glossinidae</taxon>
        <taxon>Glossina</taxon>
    </lineage>
</organism>
<dbReference type="EnsemblMetazoa" id="GPAI031275-RA">
    <property type="protein sequence ID" value="GPAI031275-PA"/>
    <property type="gene ID" value="GPAI031275"/>
</dbReference>
<dbReference type="Proteomes" id="UP000092445">
    <property type="component" value="Unassembled WGS sequence"/>
</dbReference>
<protein>
    <submittedName>
        <fullName evidence="1">Uncharacterized protein</fullName>
    </submittedName>
</protein>